<dbReference type="GO" id="GO:0003676">
    <property type="term" value="F:nucleic acid binding"/>
    <property type="evidence" value="ECO:0007669"/>
    <property type="project" value="InterPro"/>
</dbReference>
<evidence type="ECO:0000256" key="1">
    <source>
        <dbReference type="PROSITE-ProRule" id="PRU00047"/>
    </source>
</evidence>
<sequence>MSAADLAGLCENLSLADEDGALLEVIEEAELEGEEDVDRSLVGRVLSGKKVNREAFKSLIDQLWNPFGNVEIELARGPWHFGRSLIVLEKPMGFRDVSKLGFNKAEFWVQIHDIPIMCMNRRTAKWLAEQIGAVVELPADSRECWGRFMRVKVLIDISRPLKRWLRLKLSKSDEIAVVGLKYERLPDFCYACGRVGHVLKECTDEEAKQGALDGSPTKYGQWLKAPGVEKEKSRFQAQISGSSSERDKSQERKFDLSSDRSHNVRTGSLTSQNGESASAALVVKEVAKVRYPETLIPDEKSGPLQVEKMIIDGPTSGPEKGPIIVDSVMPEADSGPLKNLKTTLSEKPGVCVVTNQPKTNVQTTKVEAPISAKKLEVTSTPKKKVSRRWKRAAIGGDLNQLVGKVTSPL</sequence>
<protein>
    <recommendedName>
        <fullName evidence="3">CCHC-type domain-containing protein</fullName>
    </recommendedName>
</protein>
<feature type="compositionally biased region" description="Polar residues" evidence="2">
    <location>
        <begin position="264"/>
        <end position="276"/>
    </location>
</feature>
<feature type="region of interest" description="Disordered" evidence="2">
    <location>
        <begin position="229"/>
        <end position="277"/>
    </location>
</feature>
<keyword evidence="1" id="KW-0862">Zinc</keyword>
<organism evidence="4 5">
    <name type="scientific">Acer yangbiense</name>
    <dbReference type="NCBI Taxonomy" id="1000413"/>
    <lineage>
        <taxon>Eukaryota</taxon>
        <taxon>Viridiplantae</taxon>
        <taxon>Streptophyta</taxon>
        <taxon>Embryophyta</taxon>
        <taxon>Tracheophyta</taxon>
        <taxon>Spermatophyta</taxon>
        <taxon>Magnoliopsida</taxon>
        <taxon>eudicotyledons</taxon>
        <taxon>Gunneridae</taxon>
        <taxon>Pentapetalae</taxon>
        <taxon>rosids</taxon>
        <taxon>malvids</taxon>
        <taxon>Sapindales</taxon>
        <taxon>Sapindaceae</taxon>
        <taxon>Hippocastanoideae</taxon>
        <taxon>Acereae</taxon>
        <taxon>Acer</taxon>
    </lineage>
</organism>
<evidence type="ECO:0000313" key="5">
    <source>
        <dbReference type="Proteomes" id="UP000323000"/>
    </source>
</evidence>
<evidence type="ECO:0000256" key="2">
    <source>
        <dbReference type="SAM" id="MobiDB-lite"/>
    </source>
</evidence>
<gene>
    <name evidence="4" type="ORF">EZV62_001759</name>
</gene>
<dbReference type="InterPro" id="IPR040256">
    <property type="entry name" value="At4g02000-like"/>
</dbReference>
<dbReference type="InterPro" id="IPR025836">
    <property type="entry name" value="Zn_knuckle_CX2CX4HX4C"/>
</dbReference>
<keyword evidence="1" id="KW-0479">Metal-binding</keyword>
<name>A0A5C7IV30_9ROSI</name>
<dbReference type="PROSITE" id="PS50158">
    <property type="entry name" value="ZF_CCHC"/>
    <property type="match status" value="1"/>
</dbReference>
<reference evidence="5" key="1">
    <citation type="journal article" date="2019" name="Gigascience">
        <title>De novo genome assembly of the endangered Acer yangbiense, a plant species with extremely small populations endemic to Yunnan Province, China.</title>
        <authorList>
            <person name="Yang J."/>
            <person name="Wariss H.M."/>
            <person name="Tao L."/>
            <person name="Zhang R."/>
            <person name="Yun Q."/>
            <person name="Hollingsworth P."/>
            <person name="Dao Z."/>
            <person name="Luo G."/>
            <person name="Guo H."/>
            <person name="Ma Y."/>
            <person name="Sun W."/>
        </authorList>
    </citation>
    <scope>NUCLEOTIDE SEQUENCE [LARGE SCALE GENOMIC DNA]</scope>
    <source>
        <strain evidence="5">cv. Malutang</strain>
    </source>
</reference>
<dbReference type="PANTHER" id="PTHR31286:SF167">
    <property type="entry name" value="OS09G0268800 PROTEIN"/>
    <property type="match status" value="1"/>
</dbReference>
<dbReference type="EMBL" id="VAHF01000001">
    <property type="protein sequence ID" value="TXG73180.1"/>
    <property type="molecule type" value="Genomic_DNA"/>
</dbReference>
<keyword evidence="5" id="KW-1185">Reference proteome</keyword>
<dbReference type="Proteomes" id="UP000323000">
    <property type="component" value="Chromosome 1"/>
</dbReference>
<dbReference type="PANTHER" id="PTHR31286">
    <property type="entry name" value="GLYCINE-RICH CELL WALL STRUCTURAL PROTEIN 1.8-LIKE"/>
    <property type="match status" value="1"/>
</dbReference>
<evidence type="ECO:0000313" key="4">
    <source>
        <dbReference type="EMBL" id="TXG73180.1"/>
    </source>
</evidence>
<evidence type="ECO:0000259" key="3">
    <source>
        <dbReference type="PROSITE" id="PS50158"/>
    </source>
</evidence>
<comment type="caution">
    <text evidence="4">The sequence shown here is derived from an EMBL/GenBank/DDBJ whole genome shotgun (WGS) entry which is preliminary data.</text>
</comment>
<accession>A0A5C7IV30</accession>
<dbReference type="AlphaFoldDB" id="A0A5C7IV30"/>
<proteinExistence type="predicted"/>
<feature type="compositionally biased region" description="Basic and acidic residues" evidence="2">
    <location>
        <begin position="244"/>
        <end position="262"/>
    </location>
</feature>
<dbReference type="Pfam" id="PF14392">
    <property type="entry name" value="zf-CCHC_4"/>
    <property type="match status" value="1"/>
</dbReference>
<dbReference type="InterPro" id="IPR001878">
    <property type="entry name" value="Znf_CCHC"/>
</dbReference>
<keyword evidence="1" id="KW-0863">Zinc-finger</keyword>
<feature type="domain" description="CCHC-type" evidence="3">
    <location>
        <begin position="189"/>
        <end position="204"/>
    </location>
</feature>
<dbReference type="GO" id="GO:0008270">
    <property type="term" value="F:zinc ion binding"/>
    <property type="evidence" value="ECO:0007669"/>
    <property type="project" value="UniProtKB-KW"/>
</dbReference>